<keyword evidence="4" id="KW-1185">Reference proteome</keyword>
<dbReference type="InterPro" id="IPR036860">
    <property type="entry name" value="SH2_dom_sf"/>
</dbReference>
<dbReference type="InterPro" id="IPR017441">
    <property type="entry name" value="Protein_kinase_ATP_BS"/>
</dbReference>
<feature type="binding site" evidence="1">
    <location>
        <position position="105"/>
    </location>
    <ligand>
        <name>ATP</name>
        <dbReference type="ChEBI" id="CHEBI:30616"/>
    </ligand>
</feature>
<dbReference type="InterPro" id="IPR011009">
    <property type="entry name" value="Kinase-like_dom_sf"/>
</dbReference>
<keyword evidence="1" id="KW-0547">Nucleotide-binding</keyword>
<evidence type="ECO:0000313" key="3">
    <source>
        <dbReference type="EMBL" id="RCN26156.1"/>
    </source>
</evidence>
<feature type="non-terminal residue" evidence="3">
    <location>
        <position position="124"/>
    </location>
</feature>
<dbReference type="SUPFAM" id="SSF56112">
    <property type="entry name" value="Protein kinase-like (PK-like)"/>
    <property type="match status" value="1"/>
</dbReference>
<accession>A0A368F236</accession>
<dbReference type="GO" id="GO:0004672">
    <property type="term" value="F:protein kinase activity"/>
    <property type="evidence" value="ECO:0007669"/>
    <property type="project" value="InterPro"/>
</dbReference>
<feature type="domain" description="Protein kinase" evidence="2">
    <location>
        <begin position="73"/>
        <end position="124"/>
    </location>
</feature>
<dbReference type="InterPro" id="IPR000719">
    <property type="entry name" value="Prot_kinase_dom"/>
</dbReference>
<reference evidence="3 4" key="1">
    <citation type="submission" date="2014-10" db="EMBL/GenBank/DDBJ databases">
        <title>Draft genome of the hookworm Ancylostoma caninum.</title>
        <authorList>
            <person name="Mitreva M."/>
        </authorList>
    </citation>
    <scope>NUCLEOTIDE SEQUENCE [LARGE SCALE GENOMIC DNA]</scope>
    <source>
        <strain evidence="3 4">Baltimore</strain>
    </source>
</reference>
<dbReference type="Gene3D" id="3.30.505.10">
    <property type="entry name" value="SH2 domain"/>
    <property type="match status" value="1"/>
</dbReference>
<dbReference type="Gene3D" id="3.30.200.20">
    <property type="entry name" value="Phosphorylase Kinase, domain 1"/>
    <property type="match status" value="1"/>
</dbReference>
<dbReference type="SUPFAM" id="SSF55550">
    <property type="entry name" value="SH2 domain"/>
    <property type="match status" value="1"/>
</dbReference>
<organism evidence="3 4">
    <name type="scientific">Ancylostoma caninum</name>
    <name type="common">Dog hookworm</name>
    <dbReference type="NCBI Taxonomy" id="29170"/>
    <lineage>
        <taxon>Eukaryota</taxon>
        <taxon>Metazoa</taxon>
        <taxon>Ecdysozoa</taxon>
        <taxon>Nematoda</taxon>
        <taxon>Chromadorea</taxon>
        <taxon>Rhabditida</taxon>
        <taxon>Rhabditina</taxon>
        <taxon>Rhabditomorpha</taxon>
        <taxon>Strongyloidea</taxon>
        <taxon>Ancylostomatidae</taxon>
        <taxon>Ancylostomatinae</taxon>
        <taxon>Ancylostoma</taxon>
    </lineage>
</organism>
<dbReference type="EMBL" id="JOJR01009229">
    <property type="protein sequence ID" value="RCN26156.1"/>
    <property type="molecule type" value="Genomic_DNA"/>
</dbReference>
<sequence length="124" mass="14249">MAKAILKKNREKIKNIVVYHRGGKWYLEESLKFDSAALLFAHYMNKPLLLDKVPVLLQRGINLCRWEFFHRSVKIMKTVGRGAYGEVKMAELHKRNGEKSIVAVKTLSQDNGVTISPKLIKEIL</sequence>
<comment type="caution">
    <text evidence="3">The sequence shown here is derived from an EMBL/GenBank/DDBJ whole genome shotgun (WGS) entry which is preliminary data.</text>
</comment>
<dbReference type="PROSITE" id="PS00107">
    <property type="entry name" value="PROTEIN_KINASE_ATP"/>
    <property type="match status" value="1"/>
</dbReference>
<evidence type="ECO:0000256" key="1">
    <source>
        <dbReference type="PROSITE-ProRule" id="PRU10141"/>
    </source>
</evidence>
<name>A0A368F236_ANCCA</name>
<evidence type="ECO:0000259" key="2">
    <source>
        <dbReference type="PROSITE" id="PS50011"/>
    </source>
</evidence>
<dbReference type="STRING" id="29170.A0A368F236"/>
<protein>
    <recommendedName>
        <fullName evidence="2">Protein kinase domain-containing protein</fullName>
    </recommendedName>
</protein>
<proteinExistence type="predicted"/>
<dbReference type="Proteomes" id="UP000252519">
    <property type="component" value="Unassembled WGS sequence"/>
</dbReference>
<keyword evidence="1" id="KW-0067">ATP-binding</keyword>
<evidence type="ECO:0000313" key="4">
    <source>
        <dbReference type="Proteomes" id="UP000252519"/>
    </source>
</evidence>
<dbReference type="AlphaFoldDB" id="A0A368F236"/>
<dbReference type="PROSITE" id="PS50011">
    <property type="entry name" value="PROTEIN_KINASE_DOM"/>
    <property type="match status" value="1"/>
</dbReference>
<gene>
    <name evidence="3" type="ORF">ANCCAN_28124</name>
</gene>
<dbReference type="GO" id="GO:0005524">
    <property type="term" value="F:ATP binding"/>
    <property type="evidence" value="ECO:0007669"/>
    <property type="project" value="UniProtKB-UniRule"/>
</dbReference>